<dbReference type="Pfam" id="PF00098">
    <property type="entry name" value="zf-CCHC"/>
    <property type="match status" value="1"/>
</dbReference>
<evidence type="ECO:0000256" key="2">
    <source>
        <dbReference type="SAM" id="Coils"/>
    </source>
</evidence>
<dbReference type="Proteomes" id="UP001151760">
    <property type="component" value="Unassembled WGS sequence"/>
</dbReference>
<proteinExistence type="predicted"/>
<dbReference type="Gene3D" id="4.10.60.10">
    <property type="entry name" value="Zinc finger, CCHC-type"/>
    <property type="match status" value="1"/>
</dbReference>
<protein>
    <submittedName>
        <fullName evidence="5">Integrase, catalytic region, zinc finger, CCHC-type containing protein</fullName>
    </submittedName>
</protein>
<evidence type="ECO:0000256" key="1">
    <source>
        <dbReference type="PROSITE-ProRule" id="PRU00047"/>
    </source>
</evidence>
<dbReference type="EMBL" id="BQNB010014857">
    <property type="protein sequence ID" value="GJT33183.1"/>
    <property type="molecule type" value="Genomic_DNA"/>
</dbReference>
<keyword evidence="1" id="KW-0863">Zinc-finger</keyword>
<accession>A0ABQ5D3V1</accession>
<organism evidence="5 6">
    <name type="scientific">Tanacetum coccineum</name>
    <dbReference type="NCBI Taxonomy" id="301880"/>
    <lineage>
        <taxon>Eukaryota</taxon>
        <taxon>Viridiplantae</taxon>
        <taxon>Streptophyta</taxon>
        <taxon>Embryophyta</taxon>
        <taxon>Tracheophyta</taxon>
        <taxon>Spermatophyta</taxon>
        <taxon>Magnoliopsida</taxon>
        <taxon>eudicotyledons</taxon>
        <taxon>Gunneridae</taxon>
        <taxon>Pentapetalae</taxon>
        <taxon>asterids</taxon>
        <taxon>campanulids</taxon>
        <taxon>Asterales</taxon>
        <taxon>Asteraceae</taxon>
        <taxon>Asteroideae</taxon>
        <taxon>Anthemideae</taxon>
        <taxon>Anthemidinae</taxon>
        <taxon>Tanacetum</taxon>
    </lineage>
</organism>
<dbReference type="InterPro" id="IPR001878">
    <property type="entry name" value="Znf_CCHC"/>
</dbReference>
<sequence length="776" mass="88173">MMGKKVTMQPVQGRQTTYAAGTTRKYTPGASGSNTGKQRTVICYNCKGEGHIAKQCTKPKRKRDETWFNDKVLLVQAQASGQALTEEEIAFLADPGLPDIQTSQTVITHNAAYQADDLDAYDSDCDELNSAKIALMANLSRNGSDALTETETEITSDSNIIPYSQYLSETQQETIQNSNSSAQQDVLILSMFEQLNTQVMHYTNVNKALTTELDRYKEEVKDLKEMQNVENSFSGSNEQYAEIVRLKETLFEQVQEKDSLMKTVSDLKNDLKMEENRNIDREIALEKKIKQLDNIIFKRGQSAQTVHMMTKSKICYDHSTKQAIGFEKPFYLKKVRESKPKLYDGNVILKMDTVVIPDSDETLMLCEESRSKMLLKEQDPLVVKHRVNTKPINYAILNNDYNKRFVRQSDLYSEHAYWKATSVPALDPSHSSTTIKVEVPKELPKVSMVYTSLKELKRYLTGFDLVVKERTTATAITEGTWGFEHTKACFRDEIIPFIKELKDIFNNFNQYLVEELADVQKVFYQMEQAVEQHRLESRTFEVKINQVLSENERLLAQAIDNDIVKTVVNLSVNEGCETVNECQRNKIILTSLINGDDCMSSDNLCVVNSMNDVKFRAKSKKRKSKKEIWKPTGKVFNKMGYIWRPTGRTFTIVGNACPLTRITTTNEVPSRKPIVLDSESPKPVVKLVYSRKPRKNKNTESVSKTKVIKPMSANKQEPSKSWGSTKTNIPSTSLNECRLSNCPMVVQIVLSYLHVFGALCYPTNDSENLGKLQPKA</sequence>
<evidence type="ECO:0000259" key="4">
    <source>
        <dbReference type="PROSITE" id="PS50158"/>
    </source>
</evidence>
<feature type="domain" description="CCHC-type" evidence="4">
    <location>
        <begin position="43"/>
        <end position="58"/>
    </location>
</feature>
<gene>
    <name evidence="5" type="ORF">Tco_0923602</name>
</gene>
<name>A0ABQ5D3V1_9ASTR</name>
<evidence type="ECO:0000313" key="6">
    <source>
        <dbReference type="Proteomes" id="UP001151760"/>
    </source>
</evidence>
<keyword evidence="1" id="KW-0862">Zinc</keyword>
<dbReference type="SMART" id="SM00343">
    <property type="entry name" value="ZnF_C2HC"/>
    <property type="match status" value="1"/>
</dbReference>
<dbReference type="SUPFAM" id="SSF57756">
    <property type="entry name" value="Retrovirus zinc finger-like domains"/>
    <property type="match status" value="1"/>
</dbReference>
<feature type="non-terminal residue" evidence="5">
    <location>
        <position position="776"/>
    </location>
</feature>
<keyword evidence="6" id="KW-1185">Reference proteome</keyword>
<feature type="compositionally biased region" description="Polar residues" evidence="3">
    <location>
        <begin position="713"/>
        <end position="728"/>
    </location>
</feature>
<comment type="caution">
    <text evidence="5">The sequence shown here is derived from an EMBL/GenBank/DDBJ whole genome shotgun (WGS) entry which is preliminary data.</text>
</comment>
<evidence type="ECO:0000313" key="5">
    <source>
        <dbReference type="EMBL" id="GJT33183.1"/>
    </source>
</evidence>
<feature type="region of interest" description="Disordered" evidence="3">
    <location>
        <begin position="691"/>
        <end position="728"/>
    </location>
</feature>
<dbReference type="PROSITE" id="PS50158">
    <property type="entry name" value="ZF_CCHC"/>
    <property type="match status" value="1"/>
</dbReference>
<reference evidence="5" key="2">
    <citation type="submission" date="2022-01" db="EMBL/GenBank/DDBJ databases">
        <authorList>
            <person name="Yamashiro T."/>
            <person name="Shiraishi A."/>
            <person name="Satake H."/>
            <person name="Nakayama K."/>
        </authorList>
    </citation>
    <scope>NUCLEOTIDE SEQUENCE</scope>
</reference>
<feature type="coiled-coil region" evidence="2">
    <location>
        <begin position="199"/>
        <end position="226"/>
    </location>
</feature>
<reference evidence="5" key="1">
    <citation type="journal article" date="2022" name="Int. J. Mol. Sci.">
        <title>Draft Genome of Tanacetum Coccineum: Genomic Comparison of Closely Related Tanacetum-Family Plants.</title>
        <authorList>
            <person name="Yamashiro T."/>
            <person name="Shiraishi A."/>
            <person name="Nakayama K."/>
            <person name="Satake H."/>
        </authorList>
    </citation>
    <scope>NUCLEOTIDE SEQUENCE</scope>
</reference>
<dbReference type="InterPro" id="IPR036875">
    <property type="entry name" value="Znf_CCHC_sf"/>
</dbReference>
<keyword evidence="2" id="KW-0175">Coiled coil</keyword>
<evidence type="ECO:0000256" key="3">
    <source>
        <dbReference type="SAM" id="MobiDB-lite"/>
    </source>
</evidence>
<keyword evidence="1" id="KW-0479">Metal-binding</keyword>